<protein>
    <recommendedName>
        <fullName evidence="5">Secreted protein</fullName>
    </recommendedName>
</protein>
<proteinExistence type="predicted"/>
<dbReference type="PROSITE" id="PS51318">
    <property type="entry name" value="TAT"/>
    <property type="match status" value="1"/>
</dbReference>
<gene>
    <name evidence="3" type="ORF">RM572_24290</name>
</gene>
<organism evidence="3 4">
    <name type="scientific">Streptomyces hazeniae</name>
    <dbReference type="NCBI Taxonomy" id="3075538"/>
    <lineage>
        <taxon>Bacteria</taxon>
        <taxon>Bacillati</taxon>
        <taxon>Actinomycetota</taxon>
        <taxon>Actinomycetes</taxon>
        <taxon>Kitasatosporales</taxon>
        <taxon>Streptomycetaceae</taxon>
        <taxon>Streptomyces</taxon>
    </lineage>
</organism>
<reference evidence="4" key="1">
    <citation type="submission" date="2023-07" db="EMBL/GenBank/DDBJ databases">
        <title>30 novel species of actinomycetes from the DSMZ collection.</title>
        <authorList>
            <person name="Nouioui I."/>
        </authorList>
    </citation>
    <scope>NUCLEOTIDE SEQUENCE [LARGE SCALE GENOMIC DNA]</scope>
    <source>
        <strain evidence="4">DSM 42041</strain>
    </source>
</reference>
<dbReference type="EMBL" id="JAVREQ010000027">
    <property type="protein sequence ID" value="MDT0381887.1"/>
    <property type="molecule type" value="Genomic_DNA"/>
</dbReference>
<keyword evidence="4" id="KW-1185">Reference proteome</keyword>
<keyword evidence="2" id="KW-0732">Signal</keyword>
<evidence type="ECO:0000313" key="4">
    <source>
        <dbReference type="Proteomes" id="UP001183414"/>
    </source>
</evidence>
<sequence>MLRRLRIRRRTALHLAAMAAVLGAATAALGHGAAPAHAELTPDNGLLVSTREDFRMCVHTADGVADPARARADLAAGLARTQQHPDWRAAFGAAPSSARAATAADCPDVTLPARIDRTTLVGPGVTEEPSPYRTWVHVLDDRTADRLLGEGVPALSVTAEALPDGERHAATVSTAVLVRRDHLDDKRFQLGTLTRAVGLQPQQAPPAGMHGPATVKEHAPAGQTAE</sequence>
<dbReference type="InterPro" id="IPR006311">
    <property type="entry name" value="TAT_signal"/>
</dbReference>
<feature type="region of interest" description="Disordered" evidence="1">
    <location>
        <begin position="201"/>
        <end position="226"/>
    </location>
</feature>
<evidence type="ECO:0000313" key="3">
    <source>
        <dbReference type="EMBL" id="MDT0381887.1"/>
    </source>
</evidence>
<evidence type="ECO:0000256" key="2">
    <source>
        <dbReference type="SAM" id="SignalP"/>
    </source>
</evidence>
<feature type="signal peptide" evidence="2">
    <location>
        <begin position="1"/>
        <end position="38"/>
    </location>
</feature>
<evidence type="ECO:0000256" key="1">
    <source>
        <dbReference type="SAM" id="MobiDB-lite"/>
    </source>
</evidence>
<feature type="chain" id="PRO_5046274510" description="Secreted protein" evidence="2">
    <location>
        <begin position="39"/>
        <end position="226"/>
    </location>
</feature>
<dbReference type="RefSeq" id="WP_311675542.1">
    <property type="nucleotide sequence ID" value="NZ_JAVREQ010000027.1"/>
</dbReference>
<comment type="caution">
    <text evidence="3">The sequence shown here is derived from an EMBL/GenBank/DDBJ whole genome shotgun (WGS) entry which is preliminary data.</text>
</comment>
<dbReference type="Proteomes" id="UP001183414">
    <property type="component" value="Unassembled WGS sequence"/>
</dbReference>
<evidence type="ECO:0008006" key="5">
    <source>
        <dbReference type="Google" id="ProtNLM"/>
    </source>
</evidence>
<name>A0ABU2P100_9ACTN</name>
<accession>A0ABU2P100</accession>